<sequence length="239" mass="25668">MTQKSTPSSDRKKKRKKIAAALLRFHKNLKHTCGQFVKANEWYGYLKNHLEPILNEYGDDMPPETLKKIKKALKLTDESKEGIDQACQALKGDIASLAKQFAGRGLLGNTILGTFLIGTLALGGLVAYLKLAAVTLTLTNNGCDTMTLSGNIPINLPGLSIPPDPIRNGESATLTVPPLRATIDGTTRDGITVTTFGFTLRFAVDPEIRVVLDGASLNGKRTAVNLGEVPTHTAVISCN</sequence>
<reference evidence="2 3" key="1">
    <citation type="journal article" date="2016" name="Nat. Commun.">
        <title>Thousands of microbial genomes shed light on interconnected biogeochemical processes in an aquifer system.</title>
        <authorList>
            <person name="Anantharaman K."/>
            <person name="Brown C.T."/>
            <person name="Hug L.A."/>
            <person name="Sharon I."/>
            <person name="Castelle C.J."/>
            <person name="Probst A.J."/>
            <person name="Thomas B.C."/>
            <person name="Singh A."/>
            <person name="Wilkins M.J."/>
            <person name="Karaoz U."/>
            <person name="Brodie E.L."/>
            <person name="Williams K.H."/>
            <person name="Hubbard S.S."/>
            <person name="Banfield J.F."/>
        </authorList>
    </citation>
    <scope>NUCLEOTIDE SEQUENCE [LARGE SCALE GENOMIC DNA]</scope>
</reference>
<keyword evidence="1" id="KW-0812">Transmembrane</keyword>
<dbReference type="EMBL" id="MFJZ01000010">
    <property type="protein sequence ID" value="OGG30657.1"/>
    <property type="molecule type" value="Genomic_DNA"/>
</dbReference>
<evidence type="ECO:0000256" key="1">
    <source>
        <dbReference type="SAM" id="Phobius"/>
    </source>
</evidence>
<keyword evidence="1" id="KW-1133">Transmembrane helix</keyword>
<comment type="caution">
    <text evidence="2">The sequence shown here is derived from an EMBL/GenBank/DDBJ whole genome shotgun (WGS) entry which is preliminary data.</text>
</comment>
<dbReference type="AlphaFoldDB" id="A0A1F6B294"/>
<evidence type="ECO:0000313" key="2">
    <source>
        <dbReference type="EMBL" id="OGG30657.1"/>
    </source>
</evidence>
<protein>
    <submittedName>
        <fullName evidence="2">Uncharacterized protein</fullName>
    </submittedName>
</protein>
<proteinExistence type="predicted"/>
<organism evidence="2 3">
    <name type="scientific">Candidatus Gottesmanbacteria bacterium RIFCSPLOWO2_01_FULL_49_10</name>
    <dbReference type="NCBI Taxonomy" id="1798396"/>
    <lineage>
        <taxon>Bacteria</taxon>
        <taxon>Candidatus Gottesmaniibacteriota</taxon>
    </lineage>
</organism>
<name>A0A1F6B294_9BACT</name>
<accession>A0A1F6B294</accession>
<dbReference type="Proteomes" id="UP000176409">
    <property type="component" value="Unassembled WGS sequence"/>
</dbReference>
<keyword evidence="1" id="KW-0472">Membrane</keyword>
<evidence type="ECO:0000313" key="3">
    <source>
        <dbReference type="Proteomes" id="UP000176409"/>
    </source>
</evidence>
<gene>
    <name evidence="2" type="ORF">A2973_00120</name>
</gene>
<feature type="transmembrane region" description="Helical" evidence="1">
    <location>
        <begin position="106"/>
        <end position="129"/>
    </location>
</feature>
<dbReference type="STRING" id="1798396.A2973_00120"/>